<dbReference type="Gene3D" id="3.40.50.360">
    <property type="match status" value="1"/>
</dbReference>
<keyword evidence="9" id="KW-1185">Reference proteome</keyword>
<reference evidence="8" key="1">
    <citation type="submission" date="2023-01" db="EMBL/GenBank/DDBJ databases">
        <title>Whole genome sequence of Paucibacter sp. S2-9 isolated from pond sediment.</title>
        <authorList>
            <person name="Jung J.Y."/>
        </authorList>
    </citation>
    <scope>NUCLEOTIDE SEQUENCE</scope>
    <source>
        <strain evidence="8">S2-9</strain>
    </source>
</reference>
<dbReference type="InterPro" id="IPR023048">
    <property type="entry name" value="NADH:quinone_OxRdtase_FMN_depd"/>
</dbReference>
<dbReference type="SUPFAM" id="SSF52218">
    <property type="entry name" value="Flavoproteins"/>
    <property type="match status" value="1"/>
</dbReference>
<comment type="function">
    <text evidence="6">Also exhibits azoreductase activity. Catalyzes the reductive cleavage of the azo bond in aromatic azo compounds to the corresponding amines.</text>
</comment>
<dbReference type="EMBL" id="CP116346">
    <property type="protein sequence ID" value="WIT12680.1"/>
    <property type="molecule type" value="Genomic_DNA"/>
</dbReference>
<dbReference type="InterPro" id="IPR050104">
    <property type="entry name" value="FMN-dep_NADH:Q_OxRdtase_AzoR1"/>
</dbReference>
<dbReference type="PANTHER" id="PTHR43741">
    <property type="entry name" value="FMN-DEPENDENT NADH-AZOREDUCTASE 1"/>
    <property type="match status" value="1"/>
</dbReference>
<dbReference type="AlphaFoldDB" id="A0AA95SPU1"/>
<feature type="binding site" evidence="6">
    <location>
        <begin position="143"/>
        <end position="146"/>
    </location>
    <ligand>
        <name>FMN</name>
        <dbReference type="ChEBI" id="CHEBI:58210"/>
    </ligand>
</feature>
<comment type="catalytic activity">
    <reaction evidence="5">
        <text>N,N-dimethyl-1,4-phenylenediamine + anthranilate + 2 NAD(+) = 2-(4-dimethylaminophenyl)diazenylbenzoate + 2 NADH + 2 H(+)</text>
        <dbReference type="Rhea" id="RHEA:55872"/>
        <dbReference type="ChEBI" id="CHEBI:15378"/>
        <dbReference type="ChEBI" id="CHEBI:15783"/>
        <dbReference type="ChEBI" id="CHEBI:16567"/>
        <dbReference type="ChEBI" id="CHEBI:57540"/>
        <dbReference type="ChEBI" id="CHEBI:57945"/>
        <dbReference type="ChEBI" id="CHEBI:71579"/>
        <dbReference type="EC" id="1.7.1.17"/>
    </reaction>
    <physiologicalReaction direction="right-to-left" evidence="5">
        <dbReference type="Rhea" id="RHEA:55874"/>
    </physiologicalReaction>
</comment>
<evidence type="ECO:0000313" key="9">
    <source>
        <dbReference type="Proteomes" id="UP001177769"/>
    </source>
</evidence>
<evidence type="ECO:0000256" key="3">
    <source>
        <dbReference type="ARBA" id="ARBA00023002"/>
    </source>
</evidence>
<feature type="domain" description="Flavodoxin-like fold" evidence="7">
    <location>
        <begin position="1"/>
        <end position="201"/>
    </location>
</feature>
<comment type="subunit">
    <text evidence="6">Homodimer.</text>
</comment>
<dbReference type="GO" id="GO:0016652">
    <property type="term" value="F:oxidoreductase activity, acting on NAD(P)H as acceptor"/>
    <property type="evidence" value="ECO:0007669"/>
    <property type="project" value="UniProtKB-UniRule"/>
</dbReference>
<accession>A0AA95SPU1</accession>
<proteinExistence type="inferred from homology"/>
<dbReference type="InterPro" id="IPR003680">
    <property type="entry name" value="Flavodoxin_fold"/>
</dbReference>
<comment type="cofactor">
    <cofactor evidence="6">
        <name>FMN</name>
        <dbReference type="ChEBI" id="CHEBI:58210"/>
    </cofactor>
    <text evidence="6">Binds 1 FMN per subunit.</text>
</comment>
<keyword evidence="4 6" id="KW-0520">NAD</keyword>
<evidence type="ECO:0000256" key="2">
    <source>
        <dbReference type="ARBA" id="ARBA00022643"/>
    </source>
</evidence>
<dbReference type="RefSeq" id="WP_285233781.1">
    <property type="nucleotide sequence ID" value="NZ_CP116346.1"/>
</dbReference>
<protein>
    <recommendedName>
        <fullName evidence="6">FMN dependent NADH:quinone oxidoreductase</fullName>
        <ecNumber evidence="6">1.6.5.-</ecNumber>
    </recommendedName>
    <alternativeName>
        <fullName evidence="6">Azo-dye reductase</fullName>
    </alternativeName>
    <alternativeName>
        <fullName evidence="6">FMN-dependent NADH-azo compound oxidoreductase</fullName>
    </alternativeName>
    <alternativeName>
        <fullName evidence="6">FMN-dependent NADH-azoreductase</fullName>
        <ecNumber evidence="6">1.7.1.17</ecNumber>
    </alternativeName>
</protein>
<evidence type="ECO:0000256" key="1">
    <source>
        <dbReference type="ARBA" id="ARBA00022630"/>
    </source>
</evidence>
<keyword evidence="3 6" id="KW-0560">Oxidoreductase</keyword>
<dbReference type="EC" id="1.7.1.17" evidence="6"/>
<comment type="caution">
    <text evidence="6">Lacks conserved residue(s) required for the propagation of feature annotation.</text>
</comment>
<dbReference type="KEGG" id="pais:PFX98_03450"/>
<dbReference type="HAMAP" id="MF_01216">
    <property type="entry name" value="Azoreductase_type1"/>
    <property type="match status" value="1"/>
</dbReference>
<dbReference type="Pfam" id="PF02525">
    <property type="entry name" value="Flavodoxin_2"/>
    <property type="match status" value="1"/>
</dbReference>
<dbReference type="EC" id="1.6.5.-" evidence="6"/>
<evidence type="ECO:0000256" key="5">
    <source>
        <dbReference type="ARBA" id="ARBA00048542"/>
    </source>
</evidence>
<dbReference type="GO" id="GO:0009055">
    <property type="term" value="F:electron transfer activity"/>
    <property type="evidence" value="ECO:0007669"/>
    <property type="project" value="UniProtKB-UniRule"/>
</dbReference>
<gene>
    <name evidence="6" type="primary">azoR</name>
    <name evidence="8" type="ORF">PFX98_03450</name>
</gene>
<keyword evidence="2 6" id="KW-0288">FMN</keyword>
<evidence type="ECO:0000256" key="6">
    <source>
        <dbReference type="HAMAP-Rule" id="MF_01216"/>
    </source>
</evidence>
<name>A0AA95SPU1_9BURK</name>
<evidence type="ECO:0000259" key="7">
    <source>
        <dbReference type="Pfam" id="PF02525"/>
    </source>
</evidence>
<comment type="similarity">
    <text evidence="6">Belongs to the azoreductase type 1 family.</text>
</comment>
<feature type="binding site" evidence="6">
    <location>
        <begin position="19"/>
        <end position="21"/>
    </location>
    <ligand>
        <name>FMN</name>
        <dbReference type="ChEBI" id="CHEBI:58210"/>
    </ligand>
</feature>
<dbReference type="InterPro" id="IPR029039">
    <property type="entry name" value="Flavoprotein-like_sf"/>
</dbReference>
<evidence type="ECO:0000313" key="8">
    <source>
        <dbReference type="EMBL" id="WIT12680.1"/>
    </source>
</evidence>
<organism evidence="8 9">
    <name type="scientific">Paucibacter sediminis</name>
    <dbReference type="NCBI Taxonomy" id="3019553"/>
    <lineage>
        <taxon>Bacteria</taxon>
        <taxon>Pseudomonadati</taxon>
        <taxon>Pseudomonadota</taxon>
        <taxon>Betaproteobacteria</taxon>
        <taxon>Burkholderiales</taxon>
        <taxon>Sphaerotilaceae</taxon>
        <taxon>Roseateles</taxon>
    </lineage>
</organism>
<comment type="catalytic activity">
    <reaction evidence="6">
        <text>2 a quinone + NADH + H(+) = 2 a 1,4-benzosemiquinone + NAD(+)</text>
        <dbReference type="Rhea" id="RHEA:65952"/>
        <dbReference type="ChEBI" id="CHEBI:15378"/>
        <dbReference type="ChEBI" id="CHEBI:57540"/>
        <dbReference type="ChEBI" id="CHEBI:57945"/>
        <dbReference type="ChEBI" id="CHEBI:132124"/>
        <dbReference type="ChEBI" id="CHEBI:134225"/>
    </reaction>
</comment>
<feature type="binding site" evidence="6">
    <location>
        <position position="9"/>
    </location>
    <ligand>
        <name>FMN</name>
        <dbReference type="ChEBI" id="CHEBI:58210"/>
    </ligand>
</feature>
<dbReference type="GO" id="GO:0010181">
    <property type="term" value="F:FMN binding"/>
    <property type="evidence" value="ECO:0007669"/>
    <property type="project" value="UniProtKB-UniRule"/>
</dbReference>
<evidence type="ECO:0000256" key="4">
    <source>
        <dbReference type="ARBA" id="ARBA00023027"/>
    </source>
</evidence>
<dbReference type="GO" id="GO:0016655">
    <property type="term" value="F:oxidoreductase activity, acting on NAD(P)H, quinone or similar compound as acceptor"/>
    <property type="evidence" value="ECO:0007669"/>
    <property type="project" value="InterPro"/>
</dbReference>
<keyword evidence="1 6" id="KW-0285">Flavoprotein</keyword>
<dbReference type="PANTHER" id="PTHR43741:SF2">
    <property type="entry name" value="FMN-DEPENDENT NADH:QUINONE OXIDOREDUCTASE"/>
    <property type="match status" value="1"/>
</dbReference>
<comment type="function">
    <text evidence="6">Quinone reductase that provides resistance to thiol-specific stress caused by electrophilic quinones.</text>
</comment>
<dbReference type="Proteomes" id="UP001177769">
    <property type="component" value="Chromosome"/>
</dbReference>
<sequence>MNILQINSSARRVQDGQGSFSTRLATELVEGLQQAQPGASLQVRDLAQQAHPVLDEAALQALFTPAEQRSAAQAERVALDDGLIAQIQAADVVVLGVPMINFGVPSQLKNWIDAISRARVTFRYTENGPEGLLTGKKVYAVLTRGGLHRDRPSDTVVPYLRTVLGFLGMSDVEFIYAEGLGMGPEAEAQGLASARAQIQQLLQPQAAEPATV</sequence>